<proteinExistence type="predicted"/>
<dbReference type="SUPFAM" id="SSF54695">
    <property type="entry name" value="POZ domain"/>
    <property type="match status" value="1"/>
</dbReference>
<dbReference type="SMART" id="SM00225">
    <property type="entry name" value="BTB"/>
    <property type="match status" value="1"/>
</dbReference>
<evidence type="ECO:0000313" key="3">
    <source>
        <dbReference type="EMBL" id="CAE8592546.1"/>
    </source>
</evidence>
<evidence type="ECO:0000256" key="1">
    <source>
        <dbReference type="SAM" id="MobiDB-lite"/>
    </source>
</evidence>
<dbReference type="OrthoDB" id="424934at2759"/>
<evidence type="ECO:0000313" key="4">
    <source>
        <dbReference type="Proteomes" id="UP000654075"/>
    </source>
</evidence>
<dbReference type="EMBL" id="CAJNNV010005738">
    <property type="protein sequence ID" value="CAE8592546.1"/>
    <property type="molecule type" value="Genomic_DNA"/>
</dbReference>
<dbReference type="Pfam" id="PF00651">
    <property type="entry name" value="BTB"/>
    <property type="match status" value="1"/>
</dbReference>
<keyword evidence="4" id="KW-1185">Reference proteome</keyword>
<dbReference type="InterPro" id="IPR011333">
    <property type="entry name" value="SKP1/BTB/POZ_sf"/>
</dbReference>
<dbReference type="Proteomes" id="UP000654075">
    <property type="component" value="Unassembled WGS sequence"/>
</dbReference>
<gene>
    <name evidence="3" type="ORF">PGLA1383_LOCUS11196</name>
</gene>
<dbReference type="Gene3D" id="3.30.710.10">
    <property type="entry name" value="Potassium Channel Kv1.1, Chain A"/>
    <property type="match status" value="1"/>
</dbReference>
<reference evidence="3" key="1">
    <citation type="submission" date="2021-02" db="EMBL/GenBank/DDBJ databases">
        <authorList>
            <person name="Dougan E. K."/>
            <person name="Rhodes N."/>
            <person name="Thang M."/>
            <person name="Chan C."/>
        </authorList>
    </citation>
    <scope>NUCLEOTIDE SEQUENCE</scope>
</reference>
<dbReference type="AlphaFoldDB" id="A0A813E1I7"/>
<accession>A0A813E1I7</accession>
<evidence type="ECO:0000259" key="2">
    <source>
        <dbReference type="PROSITE" id="PS50097"/>
    </source>
</evidence>
<feature type="domain" description="BTB" evidence="2">
    <location>
        <begin position="196"/>
        <end position="257"/>
    </location>
</feature>
<sequence>PWTTGPSPIQPFERQEDSSHFRHDSTFRHEGYSDDQHVAARLRIISHPGHYMNHEASHLIDPRSVEYWASLPGHVRDQAFAFELEQGHVLAAVEWKDRGDEMGVARLSLEAQVGDAWQKLSTWDAAQKSEWQAHTMTMSLRSMIWRLTFLCNHGDENHVVVQAVRFIIQMPPTSPAHNVMHSQRITRQLWGDRMFTDVEVICGEKRFPAHRAVLAAASPVFAAMLSSSMKEGKEQEIVLHDTDERSVHDTLEYIYTGCVGEGAGCGMVVLGHKYDIPQLVEYAAPMALGNLTVENVVSEVRIMRALADDKQLGTVFEALQSKVHDIPHLSGPKPQ</sequence>
<dbReference type="CDD" id="cd18186">
    <property type="entry name" value="BTB_POZ_ZBTB_KLHL-like"/>
    <property type="match status" value="1"/>
</dbReference>
<feature type="region of interest" description="Disordered" evidence="1">
    <location>
        <begin position="1"/>
        <end position="20"/>
    </location>
</feature>
<protein>
    <recommendedName>
        <fullName evidence="2">BTB domain-containing protein</fullName>
    </recommendedName>
</protein>
<feature type="non-terminal residue" evidence="3">
    <location>
        <position position="335"/>
    </location>
</feature>
<dbReference type="InterPro" id="IPR000210">
    <property type="entry name" value="BTB/POZ_dom"/>
</dbReference>
<dbReference type="PANTHER" id="PTHR24413">
    <property type="entry name" value="SPECKLE-TYPE POZ PROTEIN"/>
    <property type="match status" value="1"/>
</dbReference>
<dbReference type="PROSITE" id="PS50097">
    <property type="entry name" value="BTB"/>
    <property type="match status" value="1"/>
</dbReference>
<organism evidence="3 4">
    <name type="scientific">Polarella glacialis</name>
    <name type="common">Dinoflagellate</name>
    <dbReference type="NCBI Taxonomy" id="89957"/>
    <lineage>
        <taxon>Eukaryota</taxon>
        <taxon>Sar</taxon>
        <taxon>Alveolata</taxon>
        <taxon>Dinophyceae</taxon>
        <taxon>Suessiales</taxon>
        <taxon>Suessiaceae</taxon>
        <taxon>Polarella</taxon>
    </lineage>
</organism>
<name>A0A813E1I7_POLGL</name>
<comment type="caution">
    <text evidence="3">The sequence shown here is derived from an EMBL/GenBank/DDBJ whole genome shotgun (WGS) entry which is preliminary data.</text>
</comment>